<comment type="caution">
    <text evidence="8">The sequence shown here is derived from an EMBL/GenBank/DDBJ whole genome shotgun (WGS) entry which is preliminary data.</text>
</comment>
<organism evidence="8 9">
    <name type="scientific">Roseovarius aquimarinus</name>
    <dbReference type="NCBI Taxonomy" id="1229156"/>
    <lineage>
        <taxon>Bacteria</taxon>
        <taxon>Pseudomonadati</taxon>
        <taxon>Pseudomonadota</taxon>
        <taxon>Alphaproteobacteria</taxon>
        <taxon>Rhodobacterales</taxon>
        <taxon>Roseobacteraceae</taxon>
        <taxon>Roseovarius</taxon>
    </lineage>
</organism>
<dbReference type="InterPro" id="IPR043504">
    <property type="entry name" value="Peptidase_S1_PA_chymotrypsin"/>
</dbReference>
<reference evidence="8 9" key="1">
    <citation type="submission" date="2024-10" db="EMBL/GenBank/DDBJ databases">
        <authorList>
            <person name="Yang X.-N."/>
        </authorList>
    </citation>
    <scope>NUCLEOTIDE SEQUENCE [LARGE SCALE GENOMIC DNA]</scope>
    <source>
        <strain evidence="8 9">CAU 1059</strain>
    </source>
</reference>
<evidence type="ECO:0000256" key="5">
    <source>
        <dbReference type="ARBA" id="ARBA00022825"/>
    </source>
</evidence>
<keyword evidence="3" id="KW-0732">Signal</keyword>
<name>A0ABW7IC97_9RHOB</name>
<gene>
    <name evidence="8" type="ORF">ACGRVM_14060</name>
</gene>
<evidence type="ECO:0000256" key="2">
    <source>
        <dbReference type="ARBA" id="ARBA00022670"/>
    </source>
</evidence>
<dbReference type="SUPFAM" id="SSF50494">
    <property type="entry name" value="Trypsin-like serine proteases"/>
    <property type="match status" value="1"/>
</dbReference>
<evidence type="ECO:0000256" key="1">
    <source>
        <dbReference type="ARBA" id="ARBA00008764"/>
    </source>
</evidence>
<dbReference type="RefSeq" id="WP_377172606.1">
    <property type="nucleotide sequence ID" value="NZ_JBHTJC010000004.1"/>
</dbReference>
<dbReference type="PRINTS" id="PR00839">
    <property type="entry name" value="V8PROTEASE"/>
</dbReference>
<dbReference type="Pfam" id="PF13365">
    <property type="entry name" value="Trypsin_2"/>
    <property type="match status" value="1"/>
</dbReference>
<dbReference type="InterPro" id="IPR001254">
    <property type="entry name" value="Trypsin_dom"/>
</dbReference>
<keyword evidence="4 6" id="KW-0378">Hydrolase</keyword>
<dbReference type="InterPro" id="IPR050966">
    <property type="entry name" value="Glutamyl_endopeptidase"/>
</dbReference>
<feature type="domain" description="Peptidase S1" evidence="7">
    <location>
        <begin position="21"/>
        <end position="238"/>
    </location>
</feature>
<proteinExistence type="inferred from homology"/>
<evidence type="ECO:0000313" key="8">
    <source>
        <dbReference type="EMBL" id="MFH0255025.1"/>
    </source>
</evidence>
<dbReference type="PROSITE" id="PS00134">
    <property type="entry name" value="TRYPSIN_HIS"/>
    <property type="match status" value="1"/>
</dbReference>
<evidence type="ECO:0000259" key="7">
    <source>
        <dbReference type="PROSITE" id="PS50240"/>
    </source>
</evidence>
<dbReference type="Gene3D" id="2.40.10.10">
    <property type="entry name" value="Trypsin-like serine proteases"/>
    <property type="match status" value="2"/>
</dbReference>
<dbReference type="EC" id="3.4.21.-" evidence="6"/>
<keyword evidence="2 6" id="KW-0645">Protease</keyword>
<dbReference type="InterPro" id="IPR008256">
    <property type="entry name" value="Peptidase_S1B"/>
</dbReference>
<dbReference type="InterPro" id="IPR018114">
    <property type="entry name" value="TRYPSIN_HIS"/>
</dbReference>
<evidence type="ECO:0000256" key="6">
    <source>
        <dbReference type="RuleBase" id="RU004296"/>
    </source>
</evidence>
<dbReference type="EMBL" id="JBIHMM010000004">
    <property type="protein sequence ID" value="MFH0255025.1"/>
    <property type="molecule type" value="Genomic_DNA"/>
</dbReference>
<comment type="similarity">
    <text evidence="1 6">Belongs to the peptidase S1B family.</text>
</comment>
<dbReference type="PROSITE" id="PS50240">
    <property type="entry name" value="TRYPSIN_DOM"/>
    <property type="match status" value="1"/>
</dbReference>
<dbReference type="PANTHER" id="PTHR15462">
    <property type="entry name" value="SERINE PROTEASE"/>
    <property type="match status" value="1"/>
</dbReference>
<evidence type="ECO:0000256" key="4">
    <source>
        <dbReference type="ARBA" id="ARBA00022801"/>
    </source>
</evidence>
<dbReference type="Proteomes" id="UP001607157">
    <property type="component" value="Unassembled WGS sequence"/>
</dbReference>
<dbReference type="GO" id="GO:0016787">
    <property type="term" value="F:hydrolase activity"/>
    <property type="evidence" value="ECO:0007669"/>
    <property type="project" value="UniProtKB-KW"/>
</dbReference>
<keyword evidence="9" id="KW-1185">Reference proteome</keyword>
<dbReference type="PANTHER" id="PTHR15462:SF8">
    <property type="entry name" value="SERINE PROTEASE"/>
    <property type="match status" value="1"/>
</dbReference>
<dbReference type="InterPro" id="IPR009003">
    <property type="entry name" value="Peptidase_S1_PA"/>
</dbReference>
<evidence type="ECO:0000313" key="9">
    <source>
        <dbReference type="Proteomes" id="UP001607157"/>
    </source>
</evidence>
<sequence>MRGAARILAFGAAIIALGLPAFSGSSLIRLTDREDLFGWEAVGRLDLEGKGYCSGALIAPDLVLTAAHCVYDDAGAPLAPESITYRAGLRDGVFIAESGVERIAAHEGYVPAQRLTGEMIRHDAALLQLAAPIPAAVASPFALAGIRAEAGQTVSVVSYGQGRDAALSWQRECAVTAAGQGVMAFDCDVTFGSSGAPVFARGRGQRARIVSVISAGSSDTAYGMELPRLVEELKRDLRAAGSMPKRIGDGFGGTALGGTASGAKFAKP</sequence>
<keyword evidence="5 6" id="KW-0720">Serine protease</keyword>
<dbReference type="SMART" id="SM00020">
    <property type="entry name" value="Tryp_SPc"/>
    <property type="match status" value="1"/>
</dbReference>
<evidence type="ECO:0000256" key="3">
    <source>
        <dbReference type="ARBA" id="ARBA00022729"/>
    </source>
</evidence>
<accession>A0ABW7IC97</accession>
<protein>
    <recommendedName>
        <fullName evidence="6">Serine protease</fullName>
        <ecNumber evidence="6">3.4.21.-</ecNumber>
    </recommendedName>
</protein>